<evidence type="ECO:0000256" key="2">
    <source>
        <dbReference type="ARBA" id="ARBA00022747"/>
    </source>
</evidence>
<keyword evidence="4" id="KW-0175">Coiled coil</keyword>
<keyword evidence="2" id="KW-0680">Restriction system</keyword>
<keyword evidence="7" id="KW-1185">Reference proteome</keyword>
<feature type="domain" description="Type I restriction modification DNA specificity" evidence="5">
    <location>
        <begin position="266"/>
        <end position="407"/>
    </location>
</feature>
<evidence type="ECO:0000256" key="1">
    <source>
        <dbReference type="ARBA" id="ARBA00010923"/>
    </source>
</evidence>
<dbReference type="Pfam" id="PF01420">
    <property type="entry name" value="Methylase_S"/>
    <property type="match status" value="2"/>
</dbReference>
<dbReference type="EMBL" id="BCMH01000008">
    <property type="protein sequence ID" value="GAX03699.1"/>
    <property type="molecule type" value="Genomic_DNA"/>
</dbReference>
<reference evidence="6 7" key="1">
    <citation type="submission" date="2015-11" db="EMBL/GenBank/DDBJ databases">
        <title>Draft genome sequences of new species of the genus Lactobacillus isolated from orchardgrass silage.</title>
        <authorList>
            <person name="Tohno M."/>
            <person name="Tanizawa Y."/>
            <person name="Arita M."/>
        </authorList>
    </citation>
    <scope>NUCLEOTIDE SEQUENCE [LARGE SCALE GENOMIC DNA]</scope>
    <source>
        <strain evidence="6 7">IWT140</strain>
    </source>
</reference>
<accession>A0A1Z5IPK4</accession>
<dbReference type="Proteomes" id="UP000198430">
    <property type="component" value="Unassembled WGS sequence"/>
</dbReference>
<comment type="similarity">
    <text evidence="1">Belongs to the type-I restriction system S methylase family.</text>
</comment>
<dbReference type="GO" id="GO:0009307">
    <property type="term" value="P:DNA restriction-modification system"/>
    <property type="evidence" value="ECO:0007669"/>
    <property type="project" value="UniProtKB-KW"/>
</dbReference>
<dbReference type="AlphaFoldDB" id="A0A1Z5IPK4"/>
<evidence type="ECO:0000256" key="4">
    <source>
        <dbReference type="SAM" id="Coils"/>
    </source>
</evidence>
<keyword evidence="3" id="KW-0238">DNA-binding</keyword>
<gene>
    <name evidence="6" type="primary">hsdS_3</name>
    <name evidence="6" type="ORF">IWT140_01324</name>
</gene>
<organism evidence="6 7">
    <name type="scientific">Secundilactobacillus pentosiphilus</name>
    <dbReference type="NCBI Taxonomy" id="1714682"/>
    <lineage>
        <taxon>Bacteria</taxon>
        <taxon>Bacillati</taxon>
        <taxon>Bacillota</taxon>
        <taxon>Bacilli</taxon>
        <taxon>Lactobacillales</taxon>
        <taxon>Lactobacillaceae</taxon>
        <taxon>Secundilactobacillus</taxon>
    </lineage>
</organism>
<dbReference type="GO" id="GO:0003677">
    <property type="term" value="F:DNA binding"/>
    <property type="evidence" value="ECO:0007669"/>
    <property type="project" value="UniProtKB-KW"/>
</dbReference>
<feature type="domain" description="Type I restriction modification DNA specificity" evidence="5">
    <location>
        <begin position="17"/>
        <end position="199"/>
    </location>
</feature>
<dbReference type="InterPro" id="IPR052021">
    <property type="entry name" value="Type-I_RS_S_subunit"/>
</dbReference>
<dbReference type="PANTHER" id="PTHR30408:SF12">
    <property type="entry name" value="TYPE I RESTRICTION ENZYME MJAVIII SPECIFICITY SUBUNIT"/>
    <property type="match status" value="1"/>
</dbReference>
<evidence type="ECO:0000256" key="3">
    <source>
        <dbReference type="ARBA" id="ARBA00023125"/>
    </source>
</evidence>
<evidence type="ECO:0000259" key="5">
    <source>
        <dbReference type="Pfam" id="PF01420"/>
    </source>
</evidence>
<feature type="coiled-coil region" evidence="4">
    <location>
        <begin position="181"/>
        <end position="208"/>
    </location>
</feature>
<dbReference type="Gene3D" id="3.90.220.20">
    <property type="entry name" value="DNA methylase specificity domains"/>
    <property type="match status" value="2"/>
</dbReference>
<name>A0A1Z5IPK4_9LACO</name>
<dbReference type="InterPro" id="IPR044946">
    <property type="entry name" value="Restrct_endonuc_typeI_TRD_sf"/>
</dbReference>
<evidence type="ECO:0000313" key="6">
    <source>
        <dbReference type="EMBL" id="GAX03699.1"/>
    </source>
</evidence>
<dbReference type="SUPFAM" id="SSF116734">
    <property type="entry name" value="DNA methylase specificity domain"/>
    <property type="match status" value="2"/>
</dbReference>
<sequence>MSNKMTPYVRFKGFTDAWEQRKLSSFVTKVKSYSLSRKYESQKETGYRYIHYGDIHTRKVDIIFDENVLPSISSANYVLLKKGDVILADASEDYEDIAAPAVLEVDPKDKIVSGLHTIALRPKKSLDSLFLYYMIKSPKFRKFASKQGQGLKVFGINAEKVLKFNCGVPVLTEQRQISSLLLNIDKNIAHHQKKLENLQQLKKLFLQKIFAQKWRFKGFTDPWEQRKFNWMLDSKDGIRRGPFGSALKKSLFVPKSPYVVYEQQNAIYDRYQTRYYISADTFNSLRKFELRTGDFIMSGAGTIGRISRVPKSIKKGVFNQALIRFRIDSQKLDDEYFLQLIRSPRMQRRLTGQNPGSAITNLVPMSEIKKWEILIPTKSEQQKISSCLLSLDSTITHHQKKLDQLKQLKKWFLQNLFV</sequence>
<comment type="caution">
    <text evidence="6">The sequence shown here is derived from an EMBL/GenBank/DDBJ whole genome shotgun (WGS) entry which is preliminary data.</text>
</comment>
<dbReference type="PANTHER" id="PTHR30408">
    <property type="entry name" value="TYPE-1 RESTRICTION ENZYME ECOKI SPECIFICITY PROTEIN"/>
    <property type="match status" value="1"/>
</dbReference>
<dbReference type="InterPro" id="IPR000055">
    <property type="entry name" value="Restrct_endonuc_typeI_TRD"/>
</dbReference>
<proteinExistence type="inferred from homology"/>
<protein>
    <submittedName>
        <fullName evidence="6">Type I restriction-modification system specificity subunit S</fullName>
    </submittedName>
</protein>
<dbReference type="RefSeq" id="WP_125924025.1">
    <property type="nucleotide sequence ID" value="NZ_BCMH01000008.1"/>
</dbReference>
<evidence type="ECO:0000313" key="7">
    <source>
        <dbReference type="Proteomes" id="UP000198430"/>
    </source>
</evidence>